<feature type="domain" description="TadE-like" evidence="1">
    <location>
        <begin position="12"/>
        <end position="54"/>
    </location>
</feature>
<dbReference type="Proteomes" id="UP000503336">
    <property type="component" value="Chromosome"/>
</dbReference>
<evidence type="ECO:0000313" key="2">
    <source>
        <dbReference type="EMBL" id="QIE57225.1"/>
    </source>
</evidence>
<dbReference type="InterPro" id="IPR012495">
    <property type="entry name" value="TadE-like_dom"/>
</dbReference>
<evidence type="ECO:0000313" key="3">
    <source>
        <dbReference type="Proteomes" id="UP000503336"/>
    </source>
</evidence>
<accession>A0A7M3T5E4</accession>
<sequence>MSARRFLRNVAGAASIEYVILLLPLIALVFLSFQIALAYHFALTAQKAVELGARIAAVRDPVNTALPAVNELAPDSGFSAGDPCALGACLAPADGPWTCSGDNLTGDCDATAFAQVFDEVARVAYLLDPSDLTVTYSYGALGFAGGPFTPIVEVSIRERPFFLQFFFNLAFGSGEDTSRELNLPAVAASAIAEDLSSTN</sequence>
<protein>
    <submittedName>
        <fullName evidence="2">Pilus assembly protein</fullName>
    </submittedName>
</protein>
<name>A0A7M3T5E4_9RHOB</name>
<keyword evidence="3" id="KW-1185">Reference proteome</keyword>
<gene>
    <name evidence="2" type="ORF">G5B40_18320</name>
</gene>
<dbReference type="RefSeq" id="WP_165101747.1">
    <property type="nucleotide sequence ID" value="NZ_CP049056.1"/>
</dbReference>
<dbReference type="Pfam" id="PF07811">
    <property type="entry name" value="TadE"/>
    <property type="match status" value="1"/>
</dbReference>
<dbReference type="EMBL" id="CP049056">
    <property type="protein sequence ID" value="QIE57225.1"/>
    <property type="molecule type" value="Genomic_DNA"/>
</dbReference>
<dbReference type="AlphaFoldDB" id="A0A7M3T5E4"/>
<evidence type="ECO:0000259" key="1">
    <source>
        <dbReference type="Pfam" id="PF07811"/>
    </source>
</evidence>
<dbReference type="KEGG" id="hdh:G5B40_18320"/>
<organism evidence="2 3">
    <name type="scientific">Pikeienuella piscinae</name>
    <dbReference type="NCBI Taxonomy" id="2748098"/>
    <lineage>
        <taxon>Bacteria</taxon>
        <taxon>Pseudomonadati</taxon>
        <taxon>Pseudomonadota</taxon>
        <taxon>Alphaproteobacteria</taxon>
        <taxon>Rhodobacterales</taxon>
        <taxon>Paracoccaceae</taxon>
        <taxon>Pikeienuella</taxon>
    </lineage>
</organism>
<proteinExistence type="predicted"/>
<reference evidence="2 3" key="1">
    <citation type="submission" date="2020-02" db="EMBL/GenBank/DDBJ databases">
        <title>complete genome sequence of Rhodobacteraceae bacterium.</title>
        <authorList>
            <person name="Park J."/>
            <person name="Kim Y.-S."/>
            <person name="Kim K.-H."/>
        </authorList>
    </citation>
    <scope>NUCLEOTIDE SEQUENCE [LARGE SCALE GENOMIC DNA]</scope>
    <source>
        <strain evidence="2 3">RR4-56</strain>
    </source>
</reference>